<evidence type="ECO:0000256" key="1">
    <source>
        <dbReference type="SAM" id="Phobius"/>
    </source>
</evidence>
<organism evidence="2 3">
    <name type="scientific">Stichopus japonicus</name>
    <name type="common">Sea cucumber</name>
    <dbReference type="NCBI Taxonomy" id="307972"/>
    <lineage>
        <taxon>Eukaryota</taxon>
        <taxon>Metazoa</taxon>
        <taxon>Echinodermata</taxon>
        <taxon>Eleutherozoa</taxon>
        <taxon>Echinozoa</taxon>
        <taxon>Holothuroidea</taxon>
        <taxon>Aspidochirotacea</taxon>
        <taxon>Aspidochirotida</taxon>
        <taxon>Stichopodidae</taxon>
        <taxon>Apostichopus</taxon>
    </lineage>
</organism>
<dbReference type="AlphaFoldDB" id="A0A2G8KA81"/>
<dbReference type="OrthoDB" id="10560894at2759"/>
<keyword evidence="1" id="KW-1133">Transmembrane helix</keyword>
<gene>
    <name evidence="2" type="ORF">BSL78_18235</name>
</gene>
<evidence type="ECO:0000313" key="3">
    <source>
        <dbReference type="Proteomes" id="UP000230750"/>
    </source>
</evidence>
<protein>
    <recommendedName>
        <fullName evidence="4">Transmembrane protein</fullName>
    </recommendedName>
</protein>
<comment type="caution">
    <text evidence="2">The sequence shown here is derived from an EMBL/GenBank/DDBJ whole genome shotgun (WGS) entry which is preliminary data.</text>
</comment>
<keyword evidence="1" id="KW-0472">Membrane</keyword>
<proteinExistence type="predicted"/>
<dbReference type="EMBL" id="MRZV01000746">
    <property type="protein sequence ID" value="PIK44897.1"/>
    <property type="molecule type" value="Genomic_DNA"/>
</dbReference>
<sequence length="195" mass="21249">MMFISLFVLTEQGNTNDLPPYNAAPAAYYPPPGQGVNPPAMNYGAPPVVIQQPPAGVEEMVPTLADIIISFRRHQTVVVTDMNAMNQPRPSHGLAIGTLIFAIVTFVVTFPSSALCTIPAMIMSGVALARDYEVEEAKKLSMVSLVLTVIFWVCAVVFVVVIIVVAVSAKNEYSDFTSHNFDYSSHNSDDLWLQK</sequence>
<feature type="transmembrane region" description="Helical" evidence="1">
    <location>
        <begin position="94"/>
        <end position="122"/>
    </location>
</feature>
<evidence type="ECO:0008006" key="4">
    <source>
        <dbReference type="Google" id="ProtNLM"/>
    </source>
</evidence>
<feature type="transmembrane region" description="Helical" evidence="1">
    <location>
        <begin position="142"/>
        <end position="167"/>
    </location>
</feature>
<accession>A0A2G8KA81</accession>
<evidence type="ECO:0000313" key="2">
    <source>
        <dbReference type="EMBL" id="PIK44897.1"/>
    </source>
</evidence>
<keyword evidence="3" id="KW-1185">Reference proteome</keyword>
<reference evidence="2 3" key="1">
    <citation type="journal article" date="2017" name="PLoS Biol.">
        <title>The sea cucumber genome provides insights into morphological evolution and visceral regeneration.</title>
        <authorList>
            <person name="Zhang X."/>
            <person name="Sun L."/>
            <person name="Yuan J."/>
            <person name="Sun Y."/>
            <person name="Gao Y."/>
            <person name="Zhang L."/>
            <person name="Li S."/>
            <person name="Dai H."/>
            <person name="Hamel J.F."/>
            <person name="Liu C."/>
            <person name="Yu Y."/>
            <person name="Liu S."/>
            <person name="Lin W."/>
            <person name="Guo K."/>
            <person name="Jin S."/>
            <person name="Xu P."/>
            <person name="Storey K.B."/>
            <person name="Huan P."/>
            <person name="Zhang T."/>
            <person name="Zhou Y."/>
            <person name="Zhang J."/>
            <person name="Lin C."/>
            <person name="Li X."/>
            <person name="Xing L."/>
            <person name="Huo D."/>
            <person name="Sun M."/>
            <person name="Wang L."/>
            <person name="Mercier A."/>
            <person name="Li F."/>
            <person name="Yang H."/>
            <person name="Xiang J."/>
        </authorList>
    </citation>
    <scope>NUCLEOTIDE SEQUENCE [LARGE SCALE GENOMIC DNA]</scope>
    <source>
        <strain evidence="2">Shaxun</strain>
        <tissue evidence="2">Muscle</tissue>
    </source>
</reference>
<name>A0A2G8KA81_STIJA</name>
<keyword evidence="1" id="KW-0812">Transmembrane</keyword>
<dbReference type="Proteomes" id="UP000230750">
    <property type="component" value="Unassembled WGS sequence"/>
</dbReference>